<gene>
    <name evidence="19" type="ORF">ETB97_008768</name>
</gene>
<sequence length="465" mass="53048">MNRLPAFRPSALTSAYPPCIPKLTRLAATRNLSNGLRPSLPVVSPTVARAQSSQPESWKFTPRQLNYPFDSAGYSNETVALKVSSTDSADFAPFWLRDNCQCSKCIHPDTRQRSVNTFSIPTNVTAKHVEYDGEVAKVQWSDGHDGVYPWAWLRAHTMIRHSAQKQLPVKSFRHFLPYNPGKSAYPTVLYDKVMSSDEGVLDWLQNIYLFGFSFVKGVPIDPESTKTLLERIAFIRHTHYGGFWDFTADLTFKDTAYTTEFLGAHTDNTYFTDPARLQLFHLLSHTDGDGGASLLVDGFKAASVLKKENPVNYATLVNTFQPYHASGNDGTCIQPAEQAPVFKNHPSFRTLYQIRWNNYDRAAKRDWSTEEQNRWYNAARHFDNIITRKSMQLWTQLEPGTALIFDNWRMLHGRSEFTGKRRMCGGYVNNDDFISRYRLLRFGRDKVLDNLGNYAATASNPNFFI</sequence>
<dbReference type="FunFam" id="3.60.130.10:FF:000001">
    <property type="entry name" value="Trimethyllysine dioxygenase, mitochondrial"/>
    <property type="match status" value="1"/>
</dbReference>
<name>A0A8H6E960_PETAA</name>
<evidence type="ECO:0000256" key="12">
    <source>
        <dbReference type="ARBA" id="ARBA00031778"/>
    </source>
</evidence>
<dbReference type="InterPro" id="IPR038492">
    <property type="entry name" value="GBBH-like_N_sf"/>
</dbReference>
<protein>
    <recommendedName>
        <fullName evidence="16">Trimethyllysine dioxygenase</fullName>
        <ecNumber evidence="5">1.14.11.8</ecNumber>
    </recommendedName>
    <alternativeName>
        <fullName evidence="12">Epsilon-trimethyllysine 2-oxoglutarate dioxygenase</fullName>
    </alternativeName>
    <alternativeName>
        <fullName evidence="11">TML hydroxylase</fullName>
    </alternativeName>
    <alternativeName>
        <fullName evidence="13">TML-alpha-ketoglutarate dioxygenase</fullName>
    </alternativeName>
</protein>
<organism evidence="19 20">
    <name type="scientific">Petromyces alliaceus</name>
    <name type="common">Aspergillus alliaceus</name>
    <dbReference type="NCBI Taxonomy" id="209559"/>
    <lineage>
        <taxon>Eukaryota</taxon>
        <taxon>Fungi</taxon>
        <taxon>Dikarya</taxon>
        <taxon>Ascomycota</taxon>
        <taxon>Pezizomycotina</taxon>
        <taxon>Eurotiomycetes</taxon>
        <taxon>Eurotiomycetidae</taxon>
        <taxon>Eurotiales</taxon>
        <taxon>Aspergillaceae</taxon>
        <taxon>Aspergillus</taxon>
        <taxon>Aspergillus subgen. Circumdati</taxon>
    </lineage>
</organism>
<evidence type="ECO:0000256" key="11">
    <source>
        <dbReference type="ARBA" id="ARBA00030363"/>
    </source>
</evidence>
<dbReference type="AlphaFoldDB" id="A0A8H6E960"/>
<evidence type="ECO:0000256" key="7">
    <source>
        <dbReference type="ARBA" id="ARBA00022873"/>
    </source>
</evidence>
<evidence type="ECO:0000256" key="4">
    <source>
        <dbReference type="ARBA" id="ARBA00008654"/>
    </source>
</evidence>
<evidence type="ECO:0000256" key="8">
    <source>
        <dbReference type="ARBA" id="ARBA00022964"/>
    </source>
</evidence>
<evidence type="ECO:0000256" key="16">
    <source>
        <dbReference type="ARBA" id="ARBA00071191"/>
    </source>
</evidence>
<dbReference type="InterPro" id="IPR050411">
    <property type="entry name" value="AlphaKG_dependent_hydroxylases"/>
</dbReference>
<dbReference type="GO" id="GO:0005506">
    <property type="term" value="F:iron ion binding"/>
    <property type="evidence" value="ECO:0007669"/>
    <property type="project" value="InterPro"/>
</dbReference>
<keyword evidence="6" id="KW-0479">Metal-binding</keyword>
<evidence type="ECO:0000256" key="14">
    <source>
        <dbReference type="ARBA" id="ARBA00046008"/>
    </source>
</evidence>
<dbReference type="Gene3D" id="3.60.130.10">
    <property type="entry name" value="Clavaminate synthase-like"/>
    <property type="match status" value="1"/>
</dbReference>
<dbReference type="GO" id="GO:0005739">
    <property type="term" value="C:mitochondrion"/>
    <property type="evidence" value="ECO:0007669"/>
    <property type="project" value="TreeGrafter"/>
</dbReference>
<dbReference type="Pfam" id="PF02668">
    <property type="entry name" value="TauD"/>
    <property type="match status" value="1"/>
</dbReference>
<keyword evidence="7" id="KW-0124">Carnitine biosynthesis</keyword>
<dbReference type="Pfam" id="PF06155">
    <property type="entry name" value="GBBH-like_N"/>
    <property type="match status" value="1"/>
</dbReference>
<dbReference type="PANTHER" id="PTHR10696">
    <property type="entry name" value="GAMMA-BUTYROBETAINE HYDROXYLASE-RELATED"/>
    <property type="match status" value="1"/>
</dbReference>
<evidence type="ECO:0000259" key="17">
    <source>
        <dbReference type="Pfam" id="PF02668"/>
    </source>
</evidence>
<evidence type="ECO:0000256" key="6">
    <source>
        <dbReference type="ARBA" id="ARBA00022723"/>
    </source>
</evidence>
<comment type="cofactor">
    <cofactor evidence="2">
        <name>L-ascorbate</name>
        <dbReference type="ChEBI" id="CHEBI:38290"/>
    </cofactor>
</comment>
<dbReference type="Proteomes" id="UP000541154">
    <property type="component" value="Unassembled WGS sequence"/>
</dbReference>
<dbReference type="EMBL" id="SPNV01000040">
    <property type="protein sequence ID" value="KAF5864031.1"/>
    <property type="molecule type" value="Genomic_DNA"/>
</dbReference>
<dbReference type="FunFam" id="3.30.2020.30:FF:000002">
    <property type="entry name" value="Putative gamma-butyrobetaine dioxygenase"/>
    <property type="match status" value="1"/>
</dbReference>
<dbReference type="PANTHER" id="PTHR10696:SF51">
    <property type="entry name" value="TRIMETHYLLYSINE DIOXYGENASE, MITOCHONDRIAL"/>
    <property type="match status" value="1"/>
</dbReference>
<evidence type="ECO:0000259" key="18">
    <source>
        <dbReference type="Pfam" id="PF06155"/>
    </source>
</evidence>
<feature type="domain" description="TauD/TfdA-like" evidence="17">
    <location>
        <begin position="187"/>
        <end position="427"/>
    </location>
</feature>
<feature type="domain" description="Gamma-butyrobetaine hydroxylase-like N-terminal" evidence="18">
    <location>
        <begin position="78"/>
        <end position="154"/>
    </location>
</feature>
<evidence type="ECO:0000256" key="1">
    <source>
        <dbReference type="ARBA" id="ARBA00001954"/>
    </source>
</evidence>
<evidence type="ECO:0000256" key="10">
    <source>
        <dbReference type="ARBA" id="ARBA00023004"/>
    </source>
</evidence>
<proteinExistence type="inferred from homology"/>
<dbReference type="EC" id="1.14.11.8" evidence="5"/>
<evidence type="ECO:0000256" key="13">
    <source>
        <dbReference type="ARBA" id="ARBA00032283"/>
    </source>
</evidence>
<evidence type="ECO:0000313" key="20">
    <source>
        <dbReference type="Proteomes" id="UP000541154"/>
    </source>
</evidence>
<dbReference type="InterPro" id="IPR012776">
    <property type="entry name" value="Trimethyllysine_dOase"/>
</dbReference>
<reference evidence="19 20" key="1">
    <citation type="submission" date="2019-04" db="EMBL/GenBank/DDBJ databases">
        <title>Aspergillus burnettii sp. nov., novel species from soil in southeast Queensland.</title>
        <authorList>
            <person name="Gilchrist C.L.M."/>
            <person name="Pitt J.I."/>
            <person name="Lange L."/>
            <person name="Lacey H.J."/>
            <person name="Vuong D."/>
            <person name="Midgley D.J."/>
            <person name="Greenfield P."/>
            <person name="Bradbury M."/>
            <person name="Lacey E."/>
            <person name="Busk P.K."/>
            <person name="Pilgaard B."/>
            <person name="Chooi Y.H."/>
            <person name="Piggott A.M."/>
        </authorList>
    </citation>
    <scope>NUCLEOTIDE SEQUENCE [LARGE SCALE GENOMIC DNA]</scope>
    <source>
        <strain evidence="19 20">FRR 5400</strain>
    </source>
</reference>
<comment type="similarity">
    <text evidence="4">Belongs to the gamma-BBH/TMLD family.</text>
</comment>
<comment type="caution">
    <text evidence="19">The sequence shown here is derived from an EMBL/GenBank/DDBJ whole genome shotgun (WGS) entry which is preliminary data.</text>
</comment>
<comment type="function">
    <text evidence="14">Converts trimethyllysine (TML) into hydroxytrimethyllysine (HTML).</text>
</comment>
<dbReference type="NCBIfam" id="TIGR02410">
    <property type="entry name" value="carnitine_TMLD"/>
    <property type="match status" value="1"/>
</dbReference>
<keyword evidence="20" id="KW-1185">Reference proteome</keyword>
<keyword evidence="9" id="KW-0560">Oxidoreductase</keyword>
<keyword evidence="8" id="KW-0223">Dioxygenase</keyword>
<comment type="cofactor">
    <cofactor evidence="1">
        <name>Fe(2+)</name>
        <dbReference type="ChEBI" id="CHEBI:29033"/>
    </cofactor>
</comment>
<dbReference type="GO" id="GO:0050353">
    <property type="term" value="F:trimethyllysine dioxygenase activity"/>
    <property type="evidence" value="ECO:0007669"/>
    <property type="project" value="UniProtKB-EC"/>
</dbReference>
<evidence type="ECO:0000256" key="3">
    <source>
        <dbReference type="ARBA" id="ARBA00005022"/>
    </source>
</evidence>
<evidence type="ECO:0000256" key="15">
    <source>
        <dbReference type="ARBA" id="ARBA00049334"/>
    </source>
</evidence>
<comment type="pathway">
    <text evidence="3">Amine and polyamine biosynthesis; carnitine biosynthesis.</text>
</comment>
<evidence type="ECO:0000256" key="5">
    <source>
        <dbReference type="ARBA" id="ARBA00012267"/>
    </source>
</evidence>
<keyword evidence="10" id="KW-0408">Iron</keyword>
<evidence type="ECO:0000256" key="9">
    <source>
        <dbReference type="ARBA" id="ARBA00023002"/>
    </source>
</evidence>
<dbReference type="UniPathway" id="UPA00118"/>
<evidence type="ECO:0000313" key="19">
    <source>
        <dbReference type="EMBL" id="KAF5864031.1"/>
    </source>
</evidence>
<dbReference type="GO" id="GO:0045329">
    <property type="term" value="P:carnitine biosynthetic process"/>
    <property type="evidence" value="ECO:0007669"/>
    <property type="project" value="UniProtKB-UniPathway"/>
</dbReference>
<evidence type="ECO:0000256" key="2">
    <source>
        <dbReference type="ARBA" id="ARBA00001961"/>
    </source>
</evidence>
<dbReference type="InterPro" id="IPR042098">
    <property type="entry name" value="TauD-like_sf"/>
</dbReference>
<dbReference type="CDD" id="cd00250">
    <property type="entry name" value="CAS_like"/>
    <property type="match status" value="1"/>
</dbReference>
<accession>A0A8H6E960</accession>
<dbReference type="Gene3D" id="3.30.2020.30">
    <property type="match status" value="1"/>
</dbReference>
<dbReference type="InterPro" id="IPR003819">
    <property type="entry name" value="TauD/TfdA-like"/>
</dbReference>
<dbReference type="InterPro" id="IPR010376">
    <property type="entry name" value="GBBH-like_N"/>
</dbReference>
<dbReference type="SUPFAM" id="SSF51197">
    <property type="entry name" value="Clavaminate synthase-like"/>
    <property type="match status" value="1"/>
</dbReference>
<comment type="catalytic activity">
    <reaction evidence="15">
        <text>N(6),N(6),N(6)-trimethyl-L-lysine + 2-oxoglutarate + O2 = (3S)-3-hydroxy-N(6),N(6),N(6)-trimethyl-L-lysine + succinate + CO2</text>
        <dbReference type="Rhea" id="RHEA:14181"/>
        <dbReference type="ChEBI" id="CHEBI:15379"/>
        <dbReference type="ChEBI" id="CHEBI:16526"/>
        <dbReference type="ChEBI" id="CHEBI:16810"/>
        <dbReference type="ChEBI" id="CHEBI:30031"/>
        <dbReference type="ChEBI" id="CHEBI:58100"/>
        <dbReference type="ChEBI" id="CHEBI:141499"/>
        <dbReference type="EC" id="1.14.11.8"/>
    </reaction>
</comment>